<evidence type="ECO:0000256" key="5">
    <source>
        <dbReference type="ARBA" id="ARBA00022833"/>
    </source>
</evidence>
<dbReference type="GO" id="GO:0032259">
    <property type="term" value="P:methylation"/>
    <property type="evidence" value="ECO:0007669"/>
    <property type="project" value="UniProtKB-KW"/>
</dbReference>
<dbReference type="Proteomes" id="UP000323521">
    <property type="component" value="Chromosome"/>
</dbReference>
<dbReference type="GO" id="GO:0006779">
    <property type="term" value="P:porphyrin-containing compound biosynthetic process"/>
    <property type="evidence" value="ECO:0007669"/>
    <property type="project" value="InterPro"/>
</dbReference>
<dbReference type="Gene3D" id="3.20.20.210">
    <property type="match status" value="1"/>
</dbReference>
<organism evidence="8 9">
    <name type="scientific">Formimonas warabiya</name>
    <dbReference type="NCBI Taxonomy" id="1761012"/>
    <lineage>
        <taxon>Bacteria</taxon>
        <taxon>Bacillati</taxon>
        <taxon>Bacillota</taxon>
        <taxon>Clostridia</taxon>
        <taxon>Eubacteriales</taxon>
        <taxon>Peptococcaceae</taxon>
        <taxon>Candidatus Formimonas</taxon>
    </lineage>
</organism>
<dbReference type="OrthoDB" id="9780425at2"/>
<reference evidence="8 9" key="1">
    <citation type="submission" date="2016-10" db="EMBL/GenBank/DDBJ databases">
        <title>Complete Genome Sequence of Peptococcaceae strain DCMF.</title>
        <authorList>
            <person name="Edwards R.J."/>
            <person name="Holland S.I."/>
            <person name="Deshpande N.P."/>
            <person name="Wong Y.K."/>
            <person name="Ertan H."/>
            <person name="Manefield M."/>
            <person name="Russell T.L."/>
            <person name="Lee M.J."/>
        </authorList>
    </citation>
    <scope>NUCLEOTIDE SEQUENCE [LARGE SCALE GENOMIC DNA]</scope>
    <source>
        <strain evidence="8 9">DCMF</strain>
    </source>
</reference>
<dbReference type="GO" id="GO:0004853">
    <property type="term" value="F:uroporphyrinogen decarboxylase activity"/>
    <property type="evidence" value="ECO:0007669"/>
    <property type="project" value="InterPro"/>
</dbReference>
<dbReference type="NCBIfam" id="NF004889">
    <property type="entry name" value="PRK06252.1"/>
    <property type="match status" value="1"/>
</dbReference>
<name>A0A3G1L1F9_FORW1</name>
<dbReference type="PANTHER" id="PTHR47099:SF1">
    <property type="entry name" value="METHYLCOBAMIDE:COM METHYLTRANSFERASE MTBA"/>
    <property type="match status" value="1"/>
</dbReference>
<dbReference type="GO" id="GO:0046872">
    <property type="term" value="F:metal ion binding"/>
    <property type="evidence" value="ECO:0007669"/>
    <property type="project" value="UniProtKB-KW"/>
</dbReference>
<dbReference type="PANTHER" id="PTHR47099">
    <property type="entry name" value="METHYLCOBAMIDE:COM METHYLTRANSFERASE MTBA"/>
    <property type="match status" value="1"/>
</dbReference>
<dbReference type="Pfam" id="PF01208">
    <property type="entry name" value="URO-D"/>
    <property type="match status" value="1"/>
</dbReference>
<dbReference type="InterPro" id="IPR000257">
    <property type="entry name" value="Uroporphyrinogen_deCOase"/>
</dbReference>
<dbReference type="GO" id="GO:0006730">
    <property type="term" value="P:one-carbon metabolic process"/>
    <property type="evidence" value="ECO:0007669"/>
    <property type="project" value="InterPro"/>
</dbReference>
<comment type="cofactor">
    <cofactor evidence="1">
        <name>Zn(2+)</name>
        <dbReference type="ChEBI" id="CHEBI:29105"/>
    </cofactor>
</comment>
<dbReference type="NCBIfam" id="TIGR01463">
    <property type="entry name" value="mtaA_cmuA"/>
    <property type="match status" value="1"/>
</dbReference>
<evidence type="ECO:0000256" key="3">
    <source>
        <dbReference type="ARBA" id="ARBA00022679"/>
    </source>
</evidence>
<gene>
    <name evidence="8" type="ORF">DCMF_08155</name>
</gene>
<keyword evidence="4" id="KW-0479">Metal-binding</keyword>
<dbReference type="AlphaFoldDB" id="A0A3G1L1F9"/>
<keyword evidence="6" id="KW-0484">Methanogenesis</keyword>
<keyword evidence="5" id="KW-0862">Zinc</keyword>
<dbReference type="InterPro" id="IPR006360">
    <property type="entry name" value="Mtase_MtaA_CmuA"/>
</dbReference>
<sequence>MNSRDRFLAALNRQEVDRPCVGNPTSVATVESMESTGAFFPWVHQDADKMAALAAAGHELLEFDTVSPYFSVQQETAALGGTMNWGTETSMPDNYGPIWRQPEEVRVPPDFLDRLPIKTVLKAVKLLKKRYKNEVAIIGKTMGPWTLAYHTYGTQNFLMDTILEPEKVRDFLRELQKITVLFANAQFEEGADAVTIADHATGDLVGPATYKEFLFPVHQEINRKINGPTILHICGNTLDRMPYIAQAGFKCFHFDSKVNAGAAMEAVHGQISLAGNLNNVELLMKGTPERVKDQVKKLVITRIQIIGPECAVPLTVRNANLQAIVQVVKEMSGCPIDMEDEVKK</sequence>
<evidence type="ECO:0000313" key="8">
    <source>
        <dbReference type="EMBL" id="ATW28459.1"/>
    </source>
</evidence>
<dbReference type="InterPro" id="IPR052024">
    <property type="entry name" value="Methanogen_methyltrans"/>
</dbReference>
<protein>
    <recommendedName>
        <fullName evidence="7">Uroporphyrinogen decarboxylase (URO-D) domain-containing protein</fullName>
    </recommendedName>
</protein>
<evidence type="ECO:0000256" key="1">
    <source>
        <dbReference type="ARBA" id="ARBA00001947"/>
    </source>
</evidence>
<evidence type="ECO:0000259" key="7">
    <source>
        <dbReference type="Pfam" id="PF01208"/>
    </source>
</evidence>
<evidence type="ECO:0000256" key="2">
    <source>
        <dbReference type="ARBA" id="ARBA00022603"/>
    </source>
</evidence>
<keyword evidence="9" id="KW-1185">Reference proteome</keyword>
<dbReference type="GO" id="GO:0015948">
    <property type="term" value="P:methanogenesis"/>
    <property type="evidence" value="ECO:0007669"/>
    <property type="project" value="UniProtKB-KW"/>
</dbReference>
<dbReference type="InterPro" id="IPR038071">
    <property type="entry name" value="UROD/MetE-like_sf"/>
</dbReference>
<dbReference type="EMBL" id="CP017634">
    <property type="protein sequence ID" value="ATW28459.1"/>
    <property type="molecule type" value="Genomic_DNA"/>
</dbReference>
<keyword evidence="3" id="KW-0808">Transferase</keyword>
<evidence type="ECO:0000313" key="9">
    <source>
        <dbReference type="Proteomes" id="UP000323521"/>
    </source>
</evidence>
<evidence type="ECO:0000256" key="4">
    <source>
        <dbReference type="ARBA" id="ARBA00022723"/>
    </source>
</evidence>
<keyword evidence="2" id="KW-0489">Methyltransferase</keyword>
<accession>A0A3G1L1F9</accession>
<dbReference type="GO" id="GO:0008168">
    <property type="term" value="F:methyltransferase activity"/>
    <property type="evidence" value="ECO:0007669"/>
    <property type="project" value="UniProtKB-KW"/>
</dbReference>
<proteinExistence type="predicted"/>
<dbReference type="SUPFAM" id="SSF51726">
    <property type="entry name" value="UROD/MetE-like"/>
    <property type="match status" value="1"/>
</dbReference>
<evidence type="ECO:0000256" key="6">
    <source>
        <dbReference type="ARBA" id="ARBA00022994"/>
    </source>
</evidence>
<feature type="domain" description="Uroporphyrinogen decarboxylase (URO-D)" evidence="7">
    <location>
        <begin position="3"/>
        <end position="330"/>
    </location>
</feature>
<dbReference type="KEGG" id="fwa:DCMF_08155"/>